<keyword evidence="2" id="KW-1185">Reference proteome</keyword>
<reference evidence="2" key="1">
    <citation type="submission" date="2016-09" db="EMBL/GenBank/DDBJ databases">
        <authorList>
            <person name="Koehorst J."/>
        </authorList>
    </citation>
    <scope>NUCLEOTIDE SEQUENCE [LARGE SCALE GENOMIC DNA]</scope>
</reference>
<dbReference type="Gene3D" id="1.10.260.40">
    <property type="entry name" value="lambda repressor-like DNA-binding domains"/>
    <property type="match status" value="1"/>
</dbReference>
<dbReference type="InterPro" id="IPR010982">
    <property type="entry name" value="Lambda_DNA-bd_dom_sf"/>
</dbReference>
<dbReference type="Proteomes" id="UP000176204">
    <property type="component" value="Chromosome I"/>
</dbReference>
<keyword evidence="1" id="KW-0238">DNA-binding</keyword>
<accession>A0A1H6ME36</accession>
<dbReference type="GO" id="GO:0003677">
    <property type="term" value="F:DNA binding"/>
    <property type="evidence" value="ECO:0007669"/>
    <property type="project" value="UniProtKB-KW"/>
</dbReference>
<dbReference type="KEGG" id="agl:PYTT_2433"/>
<organism evidence="1 2">
    <name type="scientific">Akkermansia glycaniphila</name>
    <dbReference type="NCBI Taxonomy" id="1679444"/>
    <lineage>
        <taxon>Bacteria</taxon>
        <taxon>Pseudomonadati</taxon>
        <taxon>Verrucomicrobiota</taxon>
        <taxon>Verrucomicrobiia</taxon>
        <taxon>Verrucomicrobiales</taxon>
        <taxon>Akkermansiaceae</taxon>
        <taxon>Akkermansia</taxon>
    </lineage>
</organism>
<dbReference type="AlphaFoldDB" id="A0A1H6ME36"/>
<protein>
    <submittedName>
        <fullName evidence="1">Lambda repressor-like dna-binding domain</fullName>
    </submittedName>
</protein>
<dbReference type="STRING" id="1679444.PYTT_2433"/>
<evidence type="ECO:0000313" key="2">
    <source>
        <dbReference type="Proteomes" id="UP000176204"/>
    </source>
</evidence>
<dbReference type="EMBL" id="LT629973">
    <property type="protein sequence ID" value="SEH99804.1"/>
    <property type="molecule type" value="Genomic_DNA"/>
</dbReference>
<proteinExistence type="predicted"/>
<evidence type="ECO:0000313" key="1">
    <source>
        <dbReference type="EMBL" id="SEH99804.1"/>
    </source>
</evidence>
<name>A0A1H6ME36_9BACT</name>
<sequence length="125" mass="14148">MNLWYVFLMQIPGKDFTSTEFFEKWMEKNNLNYAAVASACGIPEDTVREWVSQKDIPKRFLRCLAALASPRKERIRFIEGNQEDGFRFGLSMDDYAKLARKALDAGCSVEELVANAVASLVRSGS</sequence>
<gene>
    <name evidence="1" type="ORF">PYTT_2433</name>
</gene>